<dbReference type="EMBL" id="CP009248">
    <property type="protein sequence ID" value="APT91006.1"/>
    <property type="molecule type" value="Genomic_DNA"/>
</dbReference>
<evidence type="ECO:0000256" key="3">
    <source>
        <dbReference type="ARBA" id="ARBA00011354"/>
    </source>
</evidence>
<dbReference type="Pfam" id="PF00120">
    <property type="entry name" value="Gln-synt_C"/>
    <property type="match status" value="1"/>
</dbReference>
<keyword evidence="21" id="KW-1185">Reference proteome</keyword>
<feature type="binding site" evidence="11">
    <location>
        <position position="329"/>
    </location>
    <ligand>
        <name>L-glutamate</name>
        <dbReference type="ChEBI" id="CHEBI:29985"/>
    </ligand>
</feature>
<keyword evidence="8 12" id="KW-0547">Nucleotide-binding</keyword>
<feature type="modified residue" description="O-AMP-tyrosine" evidence="14">
    <location>
        <position position="406"/>
    </location>
</feature>
<dbReference type="KEGG" id="csph:CSPHI_08100"/>
<evidence type="ECO:0000256" key="5">
    <source>
        <dbReference type="ARBA" id="ARBA00021364"/>
    </source>
</evidence>
<comment type="subcellular location">
    <subcellularLocation>
        <location evidence="1">Cytoplasm</location>
    </subcellularLocation>
</comment>
<comment type="catalytic activity">
    <reaction evidence="10 17">
        <text>L-glutamate + NH4(+) + ATP = L-glutamine + ADP + phosphate + H(+)</text>
        <dbReference type="Rhea" id="RHEA:16169"/>
        <dbReference type="ChEBI" id="CHEBI:15378"/>
        <dbReference type="ChEBI" id="CHEBI:28938"/>
        <dbReference type="ChEBI" id="CHEBI:29985"/>
        <dbReference type="ChEBI" id="CHEBI:30616"/>
        <dbReference type="ChEBI" id="CHEBI:43474"/>
        <dbReference type="ChEBI" id="CHEBI:58359"/>
        <dbReference type="ChEBI" id="CHEBI:456216"/>
        <dbReference type="EC" id="6.3.1.2"/>
    </reaction>
</comment>
<dbReference type="FunFam" id="3.30.590.10:FF:000001">
    <property type="entry name" value="Glutamine synthetase"/>
    <property type="match status" value="1"/>
</dbReference>
<keyword evidence="13" id="KW-0479">Metal-binding</keyword>
<dbReference type="Pfam" id="PF03951">
    <property type="entry name" value="Gln-synt_N"/>
    <property type="match status" value="1"/>
</dbReference>
<dbReference type="GO" id="GO:0019740">
    <property type="term" value="P:nitrogen utilization"/>
    <property type="evidence" value="ECO:0007669"/>
    <property type="project" value="TreeGrafter"/>
</dbReference>
<evidence type="ECO:0000256" key="10">
    <source>
        <dbReference type="ARBA" id="ARBA00049436"/>
    </source>
</evidence>
<feature type="binding site" evidence="12">
    <location>
        <position position="347"/>
    </location>
    <ligand>
        <name>ATP</name>
        <dbReference type="ChEBI" id="CHEBI:30616"/>
    </ligand>
</feature>
<dbReference type="GO" id="GO:0016020">
    <property type="term" value="C:membrane"/>
    <property type="evidence" value="ECO:0007669"/>
    <property type="project" value="TreeGrafter"/>
</dbReference>
<proteinExistence type="inferred from homology"/>
<dbReference type="AlphaFoldDB" id="A0A1L7CYN4"/>
<evidence type="ECO:0000313" key="21">
    <source>
        <dbReference type="Proteomes" id="UP000185469"/>
    </source>
</evidence>
<dbReference type="SUPFAM" id="SSF55931">
    <property type="entry name" value="Glutamine synthetase/guanido kinase"/>
    <property type="match status" value="1"/>
</dbReference>
<feature type="binding site" evidence="13">
    <location>
        <position position="133"/>
    </location>
    <ligand>
        <name>Mg(2+)</name>
        <dbReference type="ChEBI" id="CHEBI:18420"/>
        <label>1</label>
    </ligand>
</feature>
<feature type="binding site" evidence="13">
    <location>
        <position position="276"/>
    </location>
    <ligand>
        <name>Mg(2+)</name>
        <dbReference type="ChEBI" id="CHEBI:18420"/>
        <label>1</label>
    </ligand>
</feature>
<dbReference type="GO" id="GO:0005737">
    <property type="term" value="C:cytoplasm"/>
    <property type="evidence" value="ECO:0007669"/>
    <property type="project" value="UniProtKB-SubCell"/>
</dbReference>
<dbReference type="PROSITE" id="PS00180">
    <property type="entry name" value="GLNA_1"/>
    <property type="match status" value="1"/>
</dbReference>
<evidence type="ECO:0000256" key="7">
    <source>
        <dbReference type="ARBA" id="ARBA00022598"/>
    </source>
</evidence>
<evidence type="ECO:0000256" key="4">
    <source>
        <dbReference type="ARBA" id="ARBA00012937"/>
    </source>
</evidence>
<reference evidence="20 21" key="1">
    <citation type="submission" date="2014-08" db="EMBL/GenBank/DDBJ databases">
        <title>Complete genome sequence of Corynebacterium sphenisci CECT 5990(T) (=DSM 44792(T)), isolated from healthy wild penguins.</title>
        <authorList>
            <person name="Ruckert C."/>
            <person name="Albersmeier A."/>
            <person name="Winkler A."/>
            <person name="Kalinowski J."/>
        </authorList>
    </citation>
    <scope>NUCLEOTIDE SEQUENCE [LARGE SCALE GENOMIC DNA]</scope>
    <source>
        <strain evidence="20 21">DSM 44792</strain>
    </source>
</reference>
<evidence type="ECO:0000256" key="1">
    <source>
        <dbReference type="ARBA" id="ARBA00004496"/>
    </source>
</evidence>
<dbReference type="Gene3D" id="3.30.590.10">
    <property type="entry name" value="Glutamine synthetase/guanido kinase, catalytic domain"/>
    <property type="match status" value="1"/>
</dbReference>
<dbReference type="InterPro" id="IPR014746">
    <property type="entry name" value="Gln_synth/guanido_kin_cat_dom"/>
</dbReference>
<evidence type="ECO:0000256" key="2">
    <source>
        <dbReference type="ARBA" id="ARBA00009897"/>
    </source>
</evidence>
<feature type="binding site" evidence="11">
    <location>
        <position position="347"/>
    </location>
    <ligand>
        <name>L-glutamate</name>
        <dbReference type="ChEBI" id="CHEBI:29985"/>
    </ligand>
</feature>
<evidence type="ECO:0000256" key="8">
    <source>
        <dbReference type="ARBA" id="ARBA00022741"/>
    </source>
</evidence>
<feature type="binding site" evidence="12">
    <location>
        <position position="214"/>
    </location>
    <ligand>
        <name>ATP</name>
        <dbReference type="ChEBI" id="CHEBI:30616"/>
    </ligand>
</feature>
<keyword evidence="6" id="KW-0963">Cytoplasm</keyword>
<dbReference type="SMART" id="SM01230">
    <property type="entry name" value="Gln-synt_C"/>
    <property type="match status" value="1"/>
</dbReference>
<evidence type="ECO:0000256" key="11">
    <source>
        <dbReference type="PIRSR" id="PIRSR604809-1"/>
    </source>
</evidence>
<evidence type="ECO:0000259" key="18">
    <source>
        <dbReference type="PROSITE" id="PS51986"/>
    </source>
</evidence>
<dbReference type="InterPro" id="IPR027303">
    <property type="entry name" value="Gln_synth_gly_rich_site"/>
</dbReference>
<feature type="binding site" evidence="13">
    <location>
        <position position="366"/>
    </location>
    <ligand>
        <name>Mg(2+)</name>
        <dbReference type="ChEBI" id="CHEBI:18420"/>
        <label>1</label>
    </ligand>
</feature>
<dbReference type="RefSeq" id="WP_075692310.1">
    <property type="nucleotide sequence ID" value="NZ_CP009248.1"/>
</dbReference>
<sequence length="478" mass="53043">MAFTSPEDVVKFIEDEAVEFVDVRFTDVPGTEQHVTIPASAFDVDAMEDGLAFDGSSIRGFTTIDESDMTLLPDLATARLDPFRTAKTLNIRFFVHDPFTLEPFSRDPRNVARKAEEYLVSTGIADTCFFGAEAEFYVFDSVRFATGINGGHYEVDSVEGWWNRGKEANPDGSANLGYKTRVKGGYFPTAPYDHYQDLRDEMCRELAAAGFELERAHHEVGTGGQMEINYKFNSMLHAADDLQSFKYIVKNVAWRAGKSATFMPKPLAGDNGSGMHAHMSLWKDGEPLFHDESGYGGLSDIARFYIGGILAHAGAVLAFTNPTLNSYHRLVKGFEAPINLVYSQRNRSAAVRIPITGSNPKAKRIEFRAPDPSGNPYLGFAAMMMAGLDGIRNRIEPDAPVDKDLYELPPEEAASIPQAPTSLEAALAALEADHEFLLEGDVFTEDLIETYIAYKYDNEIAPVRLRPTPQEFELYYDV</sequence>
<dbReference type="SUPFAM" id="SSF54368">
    <property type="entry name" value="Glutamine synthetase, N-terminal domain"/>
    <property type="match status" value="1"/>
</dbReference>
<dbReference type="STRING" id="1437874.CSPHI_08100"/>
<feature type="binding site" evidence="11">
    <location>
        <begin position="271"/>
        <end position="272"/>
    </location>
    <ligand>
        <name>L-glutamate</name>
        <dbReference type="ChEBI" id="CHEBI:29985"/>
    </ligand>
</feature>
<feature type="binding site" evidence="12">
    <location>
        <position position="361"/>
    </location>
    <ligand>
        <name>ATP</name>
        <dbReference type="ChEBI" id="CHEBI:30616"/>
    </ligand>
</feature>
<name>A0A1L7CYN4_9CORY</name>
<feature type="binding site" evidence="13">
    <location>
        <position position="219"/>
    </location>
    <ligand>
        <name>Mg(2+)</name>
        <dbReference type="ChEBI" id="CHEBI:18420"/>
        <label>2</label>
    </ligand>
</feature>
<feature type="domain" description="GS beta-grasp" evidence="18">
    <location>
        <begin position="16"/>
        <end position="100"/>
    </location>
</feature>
<dbReference type="PROSITE" id="PS51986">
    <property type="entry name" value="GS_BETA_GRASP"/>
    <property type="match status" value="1"/>
</dbReference>
<evidence type="ECO:0000256" key="16">
    <source>
        <dbReference type="RuleBase" id="RU000384"/>
    </source>
</evidence>
<comment type="similarity">
    <text evidence="2 15 16">Belongs to the glutamine synthetase family.</text>
</comment>
<dbReference type="InterPro" id="IPR004809">
    <property type="entry name" value="Gln_synth_I"/>
</dbReference>
<dbReference type="PROSITE" id="PS51987">
    <property type="entry name" value="GS_CATALYTIC"/>
    <property type="match status" value="1"/>
</dbReference>
<evidence type="ECO:0000256" key="6">
    <source>
        <dbReference type="ARBA" id="ARBA00022490"/>
    </source>
</evidence>
<dbReference type="InterPro" id="IPR027302">
    <property type="entry name" value="Gln_synth_N_conserv_site"/>
</dbReference>
<dbReference type="GO" id="GO:0005524">
    <property type="term" value="F:ATP binding"/>
    <property type="evidence" value="ECO:0007669"/>
    <property type="project" value="UniProtKB-KW"/>
</dbReference>
<feature type="binding site" evidence="12">
    <location>
        <begin position="230"/>
        <end position="232"/>
    </location>
    <ligand>
        <name>ATP</name>
        <dbReference type="ChEBI" id="CHEBI:30616"/>
    </ligand>
</feature>
<feature type="binding site" evidence="12">
    <location>
        <begin position="278"/>
        <end position="280"/>
    </location>
    <ligand>
        <name>ATP</name>
        <dbReference type="ChEBI" id="CHEBI:30616"/>
    </ligand>
</feature>
<protein>
    <recommendedName>
        <fullName evidence="5 17">Glutamine synthetase</fullName>
        <ecNumber evidence="4 17">6.3.1.2</ecNumber>
    </recommendedName>
</protein>
<comment type="cofactor">
    <cofactor evidence="13">
        <name>Mg(2+)</name>
        <dbReference type="ChEBI" id="CHEBI:18420"/>
    </cofactor>
    <text evidence="13">Binds 2 Mg(2+) ions per subunit.</text>
</comment>
<dbReference type="InterPro" id="IPR008146">
    <property type="entry name" value="Gln_synth_cat_dom"/>
</dbReference>
<keyword evidence="9 12" id="KW-0067">ATP-binding</keyword>
<comment type="subunit">
    <text evidence="3">Oligomer of 12 subunits arranged in the form of two hexagons.</text>
</comment>
<feature type="binding site" evidence="13">
    <location>
        <position position="135"/>
    </location>
    <ligand>
        <name>Mg(2+)</name>
        <dbReference type="ChEBI" id="CHEBI:18420"/>
        <label>2</label>
    </ligand>
</feature>
<evidence type="ECO:0000259" key="19">
    <source>
        <dbReference type="PROSITE" id="PS51987"/>
    </source>
</evidence>
<feature type="domain" description="GS catalytic" evidence="19">
    <location>
        <begin position="108"/>
        <end position="478"/>
    </location>
</feature>
<dbReference type="PROSITE" id="PS00181">
    <property type="entry name" value="GLNA_ATP"/>
    <property type="match status" value="1"/>
</dbReference>
<dbReference type="Proteomes" id="UP000185469">
    <property type="component" value="Chromosome"/>
</dbReference>
<evidence type="ECO:0000256" key="15">
    <source>
        <dbReference type="PROSITE-ProRule" id="PRU01330"/>
    </source>
</evidence>
<evidence type="ECO:0000256" key="12">
    <source>
        <dbReference type="PIRSR" id="PIRSR604809-2"/>
    </source>
</evidence>
<dbReference type="PANTHER" id="PTHR43407:SF1">
    <property type="entry name" value="LENGSIN"/>
    <property type="match status" value="1"/>
</dbReference>
<evidence type="ECO:0000256" key="13">
    <source>
        <dbReference type="PIRSR" id="PIRSR604809-3"/>
    </source>
</evidence>
<evidence type="ECO:0000313" key="20">
    <source>
        <dbReference type="EMBL" id="APT91006.1"/>
    </source>
</evidence>
<feature type="binding site" evidence="11">
    <location>
        <position position="368"/>
    </location>
    <ligand>
        <name>L-glutamate</name>
        <dbReference type="ChEBI" id="CHEBI:29985"/>
    </ligand>
</feature>
<dbReference type="GO" id="GO:0046872">
    <property type="term" value="F:metal ion binding"/>
    <property type="evidence" value="ECO:0007669"/>
    <property type="project" value="UniProtKB-KW"/>
</dbReference>
<organism evidence="20 21">
    <name type="scientific">Corynebacterium sphenisci DSM 44792</name>
    <dbReference type="NCBI Taxonomy" id="1437874"/>
    <lineage>
        <taxon>Bacteria</taxon>
        <taxon>Bacillati</taxon>
        <taxon>Actinomycetota</taxon>
        <taxon>Actinomycetes</taxon>
        <taxon>Mycobacteriales</taxon>
        <taxon>Corynebacteriaceae</taxon>
        <taxon>Corynebacterium</taxon>
    </lineage>
</organism>
<dbReference type="OrthoDB" id="9807095at2"/>
<dbReference type="InterPro" id="IPR036651">
    <property type="entry name" value="Gln_synt_N_sf"/>
</dbReference>
<dbReference type="GO" id="GO:0006542">
    <property type="term" value="P:glutamine biosynthetic process"/>
    <property type="evidence" value="ECO:0007669"/>
    <property type="project" value="InterPro"/>
</dbReference>
<feature type="binding site" evidence="13">
    <location>
        <position position="227"/>
    </location>
    <ligand>
        <name>Mg(2+)</name>
        <dbReference type="ChEBI" id="CHEBI:18420"/>
        <label>2</label>
    </ligand>
</feature>
<keyword evidence="13" id="KW-0460">Magnesium</keyword>
<dbReference type="NCBIfam" id="TIGR00653">
    <property type="entry name" value="GlnA"/>
    <property type="match status" value="1"/>
</dbReference>
<evidence type="ECO:0000256" key="9">
    <source>
        <dbReference type="ARBA" id="ARBA00022840"/>
    </source>
</evidence>
<evidence type="ECO:0000256" key="17">
    <source>
        <dbReference type="RuleBase" id="RU004356"/>
    </source>
</evidence>
<keyword evidence="14" id="KW-0597">Phosphoprotein</keyword>
<gene>
    <name evidence="20" type="ORF">CSPHI_08100</name>
</gene>
<dbReference type="InterPro" id="IPR008147">
    <property type="entry name" value="Gln_synt_N"/>
</dbReference>
<evidence type="ECO:0000256" key="14">
    <source>
        <dbReference type="PIRSR" id="PIRSR604809-50"/>
    </source>
</evidence>
<dbReference type="PANTHER" id="PTHR43407">
    <property type="entry name" value="GLUTAMINE SYNTHETASE"/>
    <property type="match status" value="1"/>
</dbReference>
<dbReference type="GO" id="GO:0004356">
    <property type="term" value="F:glutamine synthetase activity"/>
    <property type="evidence" value="ECO:0007669"/>
    <property type="project" value="UniProtKB-EC"/>
</dbReference>
<dbReference type="Gene3D" id="3.10.20.70">
    <property type="entry name" value="Glutamine synthetase, N-terminal domain"/>
    <property type="match status" value="1"/>
</dbReference>
<feature type="binding site" evidence="11">
    <location>
        <position position="335"/>
    </location>
    <ligand>
        <name>L-glutamate</name>
        <dbReference type="ChEBI" id="CHEBI:29985"/>
    </ligand>
</feature>
<dbReference type="EC" id="6.3.1.2" evidence="4 17"/>
<keyword evidence="7 17" id="KW-0436">Ligase</keyword>
<accession>A0A1L7CYN4</accession>